<evidence type="ECO:0000313" key="1">
    <source>
        <dbReference type="EMBL" id="KAK7345110.1"/>
    </source>
</evidence>
<gene>
    <name evidence="1" type="ORF">VNO77_15561</name>
</gene>
<dbReference type="EMBL" id="JAYMYQ010000003">
    <property type="protein sequence ID" value="KAK7345110.1"/>
    <property type="molecule type" value="Genomic_DNA"/>
</dbReference>
<dbReference type="AlphaFoldDB" id="A0AAN9QP95"/>
<accession>A0AAN9QP95</accession>
<reference evidence="1 2" key="1">
    <citation type="submission" date="2024-01" db="EMBL/GenBank/DDBJ databases">
        <title>The genomes of 5 underutilized Papilionoideae crops provide insights into root nodulation and disease resistanc.</title>
        <authorList>
            <person name="Jiang F."/>
        </authorList>
    </citation>
    <scope>NUCLEOTIDE SEQUENCE [LARGE SCALE GENOMIC DNA]</scope>
    <source>
        <strain evidence="1">LVBAO_FW01</strain>
        <tissue evidence="1">Leaves</tissue>
    </source>
</reference>
<organism evidence="1 2">
    <name type="scientific">Canavalia gladiata</name>
    <name type="common">Sword bean</name>
    <name type="synonym">Dolichos gladiatus</name>
    <dbReference type="NCBI Taxonomy" id="3824"/>
    <lineage>
        <taxon>Eukaryota</taxon>
        <taxon>Viridiplantae</taxon>
        <taxon>Streptophyta</taxon>
        <taxon>Embryophyta</taxon>
        <taxon>Tracheophyta</taxon>
        <taxon>Spermatophyta</taxon>
        <taxon>Magnoliopsida</taxon>
        <taxon>eudicotyledons</taxon>
        <taxon>Gunneridae</taxon>
        <taxon>Pentapetalae</taxon>
        <taxon>rosids</taxon>
        <taxon>fabids</taxon>
        <taxon>Fabales</taxon>
        <taxon>Fabaceae</taxon>
        <taxon>Papilionoideae</taxon>
        <taxon>50 kb inversion clade</taxon>
        <taxon>NPAAA clade</taxon>
        <taxon>indigoferoid/millettioid clade</taxon>
        <taxon>Phaseoleae</taxon>
        <taxon>Canavalia</taxon>
    </lineage>
</organism>
<keyword evidence="2" id="KW-1185">Reference proteome</keyword>
<comment type="caution">
    <text evidence="1">The sequence shown here is derived from an EMBL/GenBank/DDBJ whole genome shotgun (WGS) entry which is preliminary data.</text>
</comment>
<proteinExistence type="predicted"/>
<dbReference type="Proteomes" id="UP001367508">
    <property type="component" value="Unassembled WGS sequence"/>
</dbReference>
<name>A0AAN9QP95_CANGL</name>
<evidence type="ECO:0000313" key="2">
    <source>
        <dbReference type="Proteomes" id="UP001367508"/>
    </source>
</evidence>
<sequence>MPYPPMAYFELGMAFQVLAWRGSDAGKMETFKGNSLGWNSNRGHGSSGMPLKNESRNVSFPSHVVGSANPGIFSLHAFTLPPLALLLCIESLEILVYLDSNHHFGLKNKVFIDLPGGSVWNCYKYFKDDESMLNLCDSSVDPLCTCATPIVFFPLSSCDSK</sequence>
<protein>
    <submittedName>
        <fullName evidence="1">Uncharacterized protein</fullName>
    </submittedName>
</protein>